<dbReference type="GO" id="GO:0016491">
    <property type="term" value="F:oxidoreductase activity"/>
    <property type="evidence" value="ECO:0007669"/>
    <property type="project" value="UniProtKB-KW"/>
</dbReference>
<dbReference type="AlphaFoldDB" id="A0A2T4BJD8"/>
<keyword evidence="5" id="KW-1185">Reference proteome</keyword>
<gene>
    <name evidence="4" type="ORF">BBK36DRAFT_1165694</name>
</gene>
<dbReference type="Pfam" id="PF05368">
    <property type="entry name" value="NmrA"/>
    <property type="match status" value="1"/>
</dbReference>
<dbReference type="InterPro" id="IPR045312">
    <property type="entry name" value="PCBER-like"/>
</dbReference>
<evidence type="ECO:0000313" key="4">
    <source>
        <dbReference type="EMBL" id="PTB69423.1"/>
    </source>
</evidence>
<accession>A0A2T4BJD8</accession>
<keyword evidence="2" id="KW-0560">Oxidoreductase</keyword>
<evidence type="ECO:0000313" key="5">
    <source>
        <dbReference type="Proteomes" id="UP000241546"/>
    </source>
</evidence>
<dbReference type="Proteomes" id="UP000241546">
    <property type="component" value="Unassembled WGS sequence"/>
</dbReference>
<dbReference type="GeneID" id="36602928"/>
<dbReference type="Gene3D" id="3.90.25.10">
    <property type="entry name" value="UDP-galactose 4-epimerase, domain 1"/>
    <property type="match status" value="1"/>
</dbReference>
<evidence type="ECO:0000256" key="2">
    <source>
        <dbReference type="ARBA" id="ARBA00023002"/>
    </source>
</evidence>
<dbReference type="PANTHER" id="PTHR47706:SF9">
    <property type="entry name" value="NMRA-LIKE DOMAIN-CONTAINING PROTEIN-RELATED"/>
    <property type="match status" value="1"/>
</dbReference>
<feature type="domain" description="NmrA-like" evidence="3">
    <location>
        <begin position="6"/>
        <end position="221"/>
    </location>
</feature>
<proteinExistence type="predicted"/>
<dbReference type="InterPro" id="IPR051609">
    <property type="entry name" value="NmrA/Isoflavone_reductase-like"/>
</dbReference>
<dbReference type="EMBL" id="KZ680208">
    <property type="protein sequence ID" value="PTB69423.1"/>
    <property type="molecule type" value="Genomic_DNA"/>
</dbReference>
<dbReference type="PANTHER" id="PTHR47706">
    <property type="entry name" value="NMRA-LIKE FAMILY PROTEIN"/>
    <property type="match status" value="1"/>
</dbReference>
<protein>
    <submittedName>
        <fullName evidence="4">NAD(P)-binding protein</fullName>
    </submittedName>
</protein>
<reference evidence="5" key="1">
    <citation type="submission" date="2016-07" db="EMBL/GenBank/DDBJ databases">
        <title>Multiple horizontal gene transfer events from other fungi enriched the ability of initially mycotrophic Trichoderma (Ascomycota) to feed on dead plant biomass.</title>
        <authorList>
            <consortium name="DOE Joint Genome Institute"/>
            <person name="Atanasova L."/>
            <person name="Chenthamara K."/>
            <person name="Zhang J."/>
            <person name="Grujic M."/>
            <person name="Henrissat B."/>
            <person name="Kuo A."/>
            <person name="Aerts A."/>
            <person name="Salamov A."/>
            <person name="Lipzen A."/>
            <person name="Labutti K."/>
            <person name="Barry K."/>
            <person name="Miao Y."/>
            <person name="Rahimi M.J."/>
            <person name="Shen Q."/>
            <person name="Grigoriev I.V."/>
            <person name="Kubicek C.P."/>
            <person name="Druzhinina I.S."/>
        </authorList>
    </citation>
    <scope>NUCLEOTIDE SEQUENCE [LARGE SCALE GENOMIC DNA]</scope>
    <source>
        <strain evidence="5">TUCIM 6016</strain>
    </source>
</reference>
<dbReference type="RefSeq" id="XP_024752743.1">
    <property type="nucleotide sequence ID" value="XM_024894810.1"/>
</dbReference>
<evidence type="ECO:0000256" key="1">
    <source>
        <dbReference type="ARBA" id="ARBA00022857"/>
    </source>
</evidence>
<dbReference type="InterPro" id="IPR008030">
    <property type="entry name" value="NmrA-like"/>
</dbReference>
<keyword evidence="1" id="KW-0521">NADP</keyword>
<name>A0A2T4BJD8_9HYPO</name>
<evidence type="ECO:0000259" key="3">
    <source>
        <dbReference type="Pfam" id="PF05368"/>
    </source>
</evidence>
<dbReference type="CDD" id="cd05259">
    <property type="entry name" value="PCBER_SDR_a"/>
    <property type="match status" value="1"/>
</dbReference>
<dbReference type="Gene3D" id="3.40.50.720">
    <property type="entry name" value="NAD(P)-binding Rossmann-like Domain"/>
    <property type="match status" value="1"/>
</dbReference>
<sequence>MSSVIKTVAVLGASGNVGKVAVPALLSAGFVVTIIARPESASTYPSGVSIIKSSYDDLDTLTQALQGQDALVEAFNPAAAEHQGVIVRAALAAGVKRLITPDFSTDSFSPHAAEVRIFAPKHKAQRELESLTSSPDCTLTWTAVVLGAWFDWGIETGYFWIDKDKRTITRFGSGNQKVSVSRVASVGETIVAVLRNPDKYRNHVAYFPDYTVSTNELIAMLDEISSGGGWQIVDVSLEGFKKEATALWEEDTRNGVTNRLFTKAYSMLGTAALFDEDNRYDGDFSHKQEPGSGRPLESLKEDLRELLGYN</sequence>
<organism evidence="4 5">
    <name type="scientific">Trichoderma citrinoviride</name>
    <dbReference type="NCBI Taxonomy" id="58853"/>
    <lineage>
        <taxon>Eukaryota</taxon>
        <taxon>Fungi</taxon>
        <taxon>Dikarya</taxon>
        <taxon>Ascomycota</taxon>
        <taxon>Pezizomycotina</taxon>
        <taxon>Sordariomycetes</taxon>
        <taxon>Hypocreomycetidae</taxon>
        <taxon>Hypocreales</taxon>
        <taxon>Hypocreaceae</taxon>
        <taxon>Trichoderma</taxon>
    </lineage>
</organism>
<dbReference type="OrthoDB" id="9984533at2759"/>
<dbReference type="SUPFAM" id="SSF51735">
    <property type="entry name" value="NAD(P)-binding Rossmann-fold domains"/>
    <property type="match status" value="1"/>
</dbReference>
<dbReference type="InterPro" id="IPR036291">
    <property type="entry name" value="NAD(P)-bd_dom_sf"/>
</dbReference>